<keyword evidence="4" id="KW-0040">ANK repeat</keyword>
<evidence type="ECO:0000259" key="7">
    <source>
        <dbReference type="Pfam" id="PF15898"/>
    </source>
</evidence>
<dbReference type="Gene3D" id="6.10.140.390">
    <property type="match status" value="1"/>
</dbReference>
<keyword evidence="2" id="KW-0677">Repeat</keyword>
<evidence type="ECO:0000313" key="9">
    <source>
        <dbReference type="Proteomes" id="UP001652680"/>
    </source>
</evidence>
<dbReference type="Gene3D" id="6.10.250.1820">
    <property type="match status" value="1"/>
</dbReference>
<feature type="compositionally biased region" description="Basic and acidic residues" evidence="6">
    <location>
        <begin position="349"/>
        <end position="360"/>
    </location>
</feature>
<feature type="repeat" description="ANK" evidence="4">
    <location>
        <begin position="111"/>
        <end position="143"/>
    </location>
</feature>
<dbReference type="PROSITE" id="PS50088">
    <property type="entry name" value="ANK_REPEAT"/>
    <property type="match status" value="4"/>
</dbReference>
<dbReference type="InterPro" id="IPR036770">
    <property type="entry name" value="Ankyrin_rpt-contain_sf"/>
</dbReference>
<feature type="repeat" description="ANK" evidence="4">
    <location>
        <begin position="78"/>
        <end position="110"/>
    </location>
</feature>
<keyword evidence="9" id="KW-1185">Reference proteome</keyword>
<reference evidence="8" key="2">
    <citation type="submission" date="2025-05" db="UniProtKB">
        <authorList>
            <consortium name="EnsemblMetazoa"/>
        </authorList>
    </citation>
    <scope>IDENTIFICATION</scope>
</reference>
<evidence type="ECO:0000256" key="5">
    <source>
        <dbReference type="SAM" id="Coils"/>
    </source>
</evidence>
<proteinExistence type="inferred from homology"/>
<dbReference type="PROSITE" id="PS50297">
    <property type="entry name" value="ANK_REP_REGION"/>
    <property type="match status" value="4"/>
</dbReference>
<feature type="compositionally biased region" description="Low complexity" evidence="6">
    <location>
        <begin position="874"/>
        <end position="894"/>
    </location>
</feature>
<feature type="repeat" description="ANK" evidence="4">
    <location>
        <begin position="241"/>
        <end position="273"/>
    </location>
</feature>
<dbReference type="Gene3D" id="1.25.40.20">
    <property type="entry name" value="Ankyrin repeat-containing domain"/>
    <property type="match status" value="2"/>
</dbReference>
<dbReference type="EnsemblMetazoa" id="XM_044458141.1">
    <property type="protein sequence ID" value="XP_044314076.1"/>
    <property type="gene ID" value="LOC108047999"/>
</dbReference>
<dbReference type="GeneID" id="108047999"/>
<feature type="region of interest" description="Disordered" evidence="6">
    <location>
        <begin position="334"/>
        <end position="390"/>
    </location>
</feature>
<feature type="domain" description="cGMP-dependent protein kinase interacting" evidence="7">
    <location>
        <begin position="904"/>
        <end position="999"/>
    </location>
</feature>
<dbReference type="Pfam" id="PF12796">
    <property type="entry name" value="Ank_2"/>
    <property type="match status" value="2"/>
</dbReference>
<evidence type="ECO:0000256" key="1">
    <source>
        <dbReference type="ARBA" id="ARBA00022473"/>
    </source>
</evidence>
<reference evidence="9" key="1">
    <citation type="journal article" date="2021" name="Elife">
        <title>Highly contiguous assemblies of 101 drosophilid genomes.</title>
        <authorList>
            <person name="Kim B.Y."/>
            <person name="Wang J.R."/>
            <person name="Miller D.E."/>
            <person name="Barmina O."/>
            <person name="Delaney E."/>
            <person name="Thompson A."/>
            <person name="Comeault A.A."/>
            <person name="Peede D."/>
            <person name="D'Agostino E.R."/>
            <person name="Pelaez J."/>
            <person name="Aguilar J.M."/>
            <person name="Haji D."/>
            <person name="Matsunaga T."/>
            <person name="Armstrong E.E."/>
            <person name="Zych M."/>
            <person name="Ogawa Y."/>
            <person name="Stamenkovic-Radak M."/>
            <person name="Jelic M."/>
            <person name="Veselinovic M.S."/>
            <person name="Tanaskovic M."/>
            <person name="Eric P."/>
            <person name="Gao J.J."/>
            <person name="Katoh T.K."/>
            <person name="Toda M.J."/>
            <person name="Watabe H."/>
            <person name="Watada M."/>
            <person name="Davis J.S."/>
            <person name="Moyle L.C."/>
            <person name="Manoli G."/>
            <person name="Bertolini E."/>
            <person name="Kostal V."/>
            <person name="Hawley R.S."/>
            <person name="Takahashi A."/>
            <person name="Jones C.D."/>
            <person name="Price D.K."/>
            <person name="Whiteman N."/>
            <person name="Kopp A."/>
            <person name="Matute D.R."/>
            <person name="Petrov D.A."/>
        </authorList>
    </citation>
    <scope>NUCLEOTIDE SEQUENCE [LARGE SCALE GENOMIC DNA]</scope>
</reference>
<dbReference type="RefSeq" id="XP_044314076.1">
    <property type="nucleotide sequence ID" value="XM_044458141.1"/>
</dbReference>
<feature type="compositionally biased region" description="Low complexity" evidence="6">
    <location>
        <begin position="794"/>
        <end position="807"/>
    </location>
</feature>
<feature type="compositionally biased region" description="Low complexity" evidence="6">
    <location>
        <begin position="730"/>
        <end position="741"/>
    </location>
</feature>
<feature type="coiled-coil region" evidence="5">
    <location>
        <begin position="909"/>
        <end position="994"/>
    </location>
</feature>
<feature type="coiled-coil region" evidence="5">
    <location>
        <begin position="161"/>
        <end position="188"/>
    </location>
</feature>
<feature type="region of interest" description="Disordered" evidence="6">
    <location>
        <begin position="436"/>
        <end position="514"/>
    </location>
</feature>
<comment type="similarity">
    <text evidence="3">Belongs to the NRARP family.</text>
</comment>
<evidence type="ECO:0000256" key="4">
    <source>
        <dbReference type="PROSITE-ProRule" id="PRU00023"/>
    </source>
</evidence>
<feature type="compositionally biased region" description="Basic residues" evidence="6">
    <location>
        <begin position="827"/>
        <end position="836"/>
    </location>
</feature>
<evidence type="ECO:0000313" key="8">
    <source>
        <dbReference type="EnsemblMetazoa" id="XP_044314076.1"/>
    </source>
</evidence>
<feature type="compositionally biased region" description="Basic and acidic residues" evidence="6">
    <location>
        <begin position="808"/>
        <end position="820"/>
    </location>
</feature>
<feature type="compositionally biased region" description="Polar residues" evidence="6">
    <location>
        <begin position="1"/>
        <end position="11"/>
    </location>
</feature>
<accession>A0ABM5J5H9</accession>
<keyword evidence="1" id="KW-0217">Developmental protein</keyword>
<organism evidence="8 9">
    <name type="scientific">Drosophila rhopaloa</name>
    <name type="common">Fruit fly</name>
    <dbReference type="NCBI Taxonomy" id="1041015"/>
    <lineage>
        <taxon>Eukaryota</taxon>
        <taxon>Metazoa</taxon>
        <taxon>Ecdysozoa</taxon>
        <taxon>Arthropoda</taxon>
        <taxon>Hexapoda</taxon>
        <taxon>Insecta</taxon>
        <taxon>Pterygota</taxon>
        <taxon>Neoptera</taxon>
        <taxon>Endopterygota</taxon>
        <taxon>Diptera</taxon>
        <taxon>Brachycera</taxon>
        <taxon>Muscomorpha</taxon>
        <taxon>Ephydroidea</taxon>
        <taxon>Drosophilidae</taxon>
        <taxon>Drosophila</taxon>
        <taxon>Sophophora</taxon>
    </lineage>
</organism>
<dbReference type="InterPro" id="IPR031775">
    <property type="entry name" value="PRKG1_interact"/>
</dbReference>
<protein>
    <recommendedName>
        <fullName evidence="7">cGMP-dependent protein kinase interacting domain-containing protein</fullName>
    </recommendedName>
</protein>
<dbReference type="PANTHER" id="PTHR24179">
    <property type="entry name" value="PROTEIN PHOSPHATASE 1 REGULATORY SUBUNIT 12"/>
    <property type="match status" value="1"/>
</dbReference>
<dbReference type="InterPro" id="IPR051226">
    <property type="entry name" value="PP1_Regulatory_Subunit"/>
</dbReference>
<dbReference type="Pfam" id="PF15898">
    <property type="entry name" value="PRKG1_interact"/>
    <property type="match status" value="1"/>
</dbReference>
<dbReference type="InterPro" id="IPR002110">
    <property type="entry name" value="Ankyrin_rpt"/>
</dbReference>
<feature type="compositionally biased region" description="Low complexity" evidence="6">
    <location>
        <begin position="436"/>
        <end position="459"/>
    </location>
</feature>
<dbReference type="CDD" id="cd21930">
    <property type="entry name" value="IPD_PPP1R12"/>
    <property type="match status" value="1"/>
</dbReference>
<dbReference type="Proteomes" id="UP001652680">
    <property type="component" value="Unassembled WGS sequence"/>
</dbReference>
<feature type="region of interest" description="Disordered" evidence="6">
    <location>
        <begin position="724"/>
        <end position="758"/>
    </location>
</feature>
<evidence type="ECO:0000256" key="6">
    <source>
        <dbReference type="SAM" id="MobiDB-lite"/>
    </source>
</evidence>
<feature type="compositionally biased region" description="Low complexity" evidence="6">
    <location>
        <begin position="578"/>
        <end position="591"/>
    </location>
</feature>
<keyword evidence="5" id="KW-0175">Coiled coil</keyword>
<evidence type="ECO:0000256" key="2">
    <source>
        <dbReference type="ARBA" id="ARBA00022737"/>
    </source>
</evidence>
<sequence>MSSLDARNNSAMMKRAEQLKRWEESDTNRAAPTPRHEHGRRIKFSSGCVFLAACLSGDKDEVIQLLDQGADINTANVDGLTALHQACIDDNLDMVEFLVERGADINRQDNEGWTPLHATASCGFVSIARYLVENGADVAAVNSDGDLALDLAIDVQHMAMIDYMEKMVQELNINVDEARKAEEQAMLNDAKKWLRSDAAEVDRPHPKTGATALHVAAAKGYTKVLGLLLAGRGNVDRQDNDGWTPLHAASHWGQRETAEMLVESLADMDIRNYAGQSCIDVADRKIVKFLEELRANKRNKRRPSSQISRISDTIENHVDKTPTKLVRVEVRTDATKDAENVKPNQQIHAADHPVEEEAPWRRKLPRTPNDSPTNNQVPDRELSSNSSETANDVILRRTQSFENDQKFYQKYNELRARIKANSCPILPANANANAAAANNSNNNNNLSSNNNHNNNNNNNKSDLLLGYAAGTTKTMTTSTSTTTTTTTSTFNHSNTNNTSTPQQQLQQPAAASATNQLYSVQRSASLKDNSMYYRKPTVTIATPTSTAATANTALSSPSTTVQTPPIRSQVTAKIAEKSNNGSSSTASVSDAESSKPPPKQSTSNMIKNFFKSFVPPVRDEESETQRKAHAKRVRETRRSTQGVTLDEIKSAEELVKKKNMGMANNNNNNNISTTTTNTISNSGFKLEDITSGGTYPPNNSTIIPSAPAVMAAVNLSTTTGVQRRISSGPNALNASNQSLNSVGRPVSAPSEGTNNSAYVTPSARKYETNATSAGANAVAATTINSTSNSVSATSANHAAATATNATSNHDDKDNDKENDNRTQTVIQRRRKPKRRSTGVVHIDMDELDPERQSESNNDNEEKEKESGSERTSRSRLGSTTSTATTSESKSSSSNDKAENGDGIDYKALWEAAKLENDKLKQMLKQKDDEAVQTRATLERFANATTKNSLSELEKRERRAMERKLSELEEELKLLQKLKTENDRLRAENRALTRVVSKLTTSAQSQLAKTK</sequence>
<feature type="compositionally biased region" description="Low complexity" evidence="6">
    <location>
        <begin position="471"/>
        <end position="513"/>
    </location>
</feature>
<dbReference type="PANTHER" id="PTHR24179:SF21">
    <property type="entry name" value="MYOSIN BINDING SUBUNIT, ISOFORM O"/>
    <property type="match status" value="1"/>
</dbReference>
<feature type="region of interest" description="Disordered" evidence="6">
    <location>
        <begin position="575"/>
        <end position="642"/>
    </location>
</feature>
<feature type="region of interest" description="Disordered" evidence="6">
    <location>
        <begin position="794"/>
        <end position="901"/>
    </location>
</feature>
<feature type="region of interest" description="Disordered" evidence="6">
    <location>
        <begin position="1"/>
        <end position="38"/>
    </location>
</feature>
<feature type="compositionally biased region" description="Basic and acidic residues" evidence="6">
    <location>
        <begin position="14"/>
        <end position="27"/>
    </location>
</feature>
<name>A0ABM5J5H9_DRORH</name>
<feature type="compositionally biased region" description="Basic and acidic residues" evidence="6">
    <location>
        <begin position="849"/>
        <end position="872"/>
    </location>
</feature>
<feature type="repeat" description="ANK" evidence="4">
    <location>
        <begin position="208"/>
        <end position="240"/>
    </location>
</feature>
<feature type="compositionally biased region" description="Polar residues" evidence="6">
    <location>
        <begin position="368"/>
        <end position="390"/>
    </location>
</feature>
<feature type="compositionally biased region" description="Basic and acidic residues" evidence="6">
    <location>
        <begin position="617"/>
        <end position="626"/>
    </location>
</feature>
<dbReference type="SMART" id="SM00248">
    <property type="entry name" value="ANK"/>
    <property type="match status" value="6"/>
</dbReference>
<dbReference type="SUPFAM" id="SSF48403">
    <property type="entry name" value="Ankyrin repeat"/>
    <property type="match status" value="1"/>
</dbReference>
<evidence type="ECO:0000256" key="3">
    <source>
        <dbReference type="ARBA" id="ARBA00038386"/>
    </source>
</evidence>